<keyword evidence="4" id="KW-1185">Reference proteome</keyword>
<dbReference type="EMBL" id="BMGJ01000010">
    <property type="protein sequence ID" value="GGD69647.1"/>
    <property type="molecule type" value="Genomic_DNA"/>
</dbReference>
<evidence type="ECO:0000313" key="4">
    <source>
        <dbReference type="Proteomes" id="UP000614272"/>
    </source>
</evidence>
<reference evidence="4" key="1">
    <citation type="journal article" date="2019" name="Int. J. Syst. Evol. Microbiol.">
        <title>The Global Catalogue of Microorganisms (GCM) 10K type strain sequencing project: providing services to taxonomists for standard genome sequencing and annotation.</title>
        <authorList>
            <consortium name="The Broad Institute Genomics Platform"/>
            <consortium name="The Broad Institute Genome Sequencing Center for Infectious Disease"/>
            <person name="Wu L."/>
            <person name="Ma J."/>
        </authorList>
    </citation>
    <scope>NUCLEOTIDE SEQUENCE [LARGE SCALE GENOMIC DNA]</scope>
    <source>
        <strain evidence="4">CGMCC 1.12923</strain>
    </source>
</reference>
<feature type="transmembrane region" description="Helical" evidence="1">
    <location>
        <begin position="62"/>
        <end position="80"/>
    </location>
</feature>
<evidence type="ECO:0000313" key="3">
    <source>
        <dbReference type="EMBL" id="GGD69647.1"/>
    </source>
</evidence>
<organism evidence="3 4">
    <name type="scientific">Lacimicrobium alkaliphilum</name>
    <dbReference type="NCBI Taxonomy" id="1526571"/>
    <lineage>
        <taxon>Bacteria</taxon>
        <taxon>Pseudomonadati</taxon>
        <taxon>Pseudomonadota</taxon>
        <taxon>Gammaproteobacteria</taxon>
        <taxon>Alteromonadales</taxon>
        <taxon>Alteromonadaceae</taxon>
        <taxon>Lacimicrobium</taxon>
    </lineage>
</organism>
<gene>
    <name evidence="3" type="ORF">GCM10011357_25890</name>
</gene>
<accession>A0ABQ1RIR6</accession>
<sequence length="167" mass="18929">MHSHKMNSDFHYTTTYLLDKSHFSETFDESARLESGIKAYGKALSLAIAGLVVLLFTPFTAYLAWFLVGLGVVEGLNVRFKKSWWLARQMLSRAAGNKVDLTIDEQGVHTQSAYVDSMLNWENVTRIESTERGWLLYQGQARFYLSNRCLSDEAVAFIRSKSAMKSA</sequence>
<keyword evidence="1" id="KW-0472">Membrane</keyword>
<dbReference type="Proteomes" id="UP000614272">
    <property type="component" value="Unassembled WGS sequence"/>
</dbReference>
<keyword evidence="1" id="KW-1133">Transmembrane helix</keyword>
<dbReference type="InterPro" id="IPR025588">
    <property type="entry name" value="YcxB-like_C"/>
</dbReference>
<feature type="domain" description="YcxB-like C-terminal" evidence="2">
    <location>
        <begin position="103"/>
        <end position="159"/>
    </location>
</feature>
<evidence type="ECO:0000256" key="1">
    <source>
        <dbReference type="SAM" id="Phobius"/>
    </source>
</evidence>
<evidence type="ECO:0000259" key="2">
    <source>
        <dbReference type="Pfam" id="PF14317"/>
    </source>
</evidence>
<dbReference type="Pfam" id="PF14317">
    <property type="entry name" value="YcxB"/>
    <property type="match status" value="1"/>
</dbReference>
<keyword evidence="1" id="KW-0812">Transmembrane</keyword>
<name>A0ABQ1RIR6_9ALTE</name>
<proteinExistence type="predicted"/>
<protein>
    <recommendedName>
        <fullName evidence="2">YcxB-like C-terminal domain-containing protein</fullName>
    </recommendedName>
</protein>
<comment type="caution">
    <text evidence="3">The sequence shown here is derived from an EMBL/GenBank/DDBJ whole genome shotgun (WGS) entry which is preliminary data.</text>
</comment>